<evidence type="ECO:0000256" key="1">
    <source>
        <dbReference type="SAM" id="MobiDB-lite"/>
    </source>
</evidence>
<accession>A0AAD3DJ71</accession>
<protein>
    <submittedName>
        <fullName evidence="2">Uncharacterized protein</fullName>
    </submittedName>
</protein>
<feature type="region of interest" description="Disordered" evidence="1">
    <location>
        <begin position="213"/>
        <end position="288"/>
    </location>
</feature>
<reference evidence="2 3" key="1">
    <citation type="journal article" date="2021" name="Sci. Rep.">
        <title>Genome sequencing of the multicellular alga Astrephomene provides insights into convergent evolution of germ-soma differentiation.</title>
        <authorList>
            <person name="Yamashita S."/>
            <person name="Yamamoto K."/>
            <person name="Matsuzaki R."/>
            <person name="Suzuki S."/>
            <person name="Yamaguchi H."/>
            <person name="Hirooka S."/>
            <person name="Minakuchi Y."/>
            <person name="Miyagishima S."/>
            <person name="Kawachi M."/>
            <person name="Toyoda A."/>
            <person name="Nozaki H."/>
        </authorList>
    </citation>
    <scope>NUCLEOTIDE SEQUENCE [LARGE SCALE GENOMIC DNA]</scope>
    <source>
        <strain evidence="2 3">NIES-4017</strain>
    </source>
</reference>
<feature type="compositionally biased region" description="Low complexity" evidence="1">
    <location>
        <begin position="503"/>
        <end position="516"/>
    </location>
</feature>
<feature type="compositionally biased region" description="Low complexity" evidence="1">
    <location>
        <begin position="222"/>
        <end position="233"/>
    </location>
</feature>
<proteinExistence type="predicted"/>
<evidence type="ECO:0000313" key="3">
    <source>
        <dbReference type="Proteomes" id="UP001054857"/>
    </source>
</evidence>
<evidence type="ECO:0000313" key="2">
    <source>
        <dbReference type="EMBL" id="GFR41693.1"/>
    </source>
</evidence>
<name>A0AAD3DJ71_9CHLO</name>
<dbReference type="EMBL" id="BMAR01000002">
    <property type="protein sequence ID" value="GFR41693.1"/>
    <property type="molecule type" value="Genomic_DNA"/>
</dbReference>
<gene>
    <name evidence="2" type="ORF">Agub_g2440</name>
</gene>
<feature type="compositionally biased region" description="Low complexity" evidence="1">
    <location>
        <begin position="260"/>
        <end position="284"/>
    </location>
</feature>
<feature type="region of interest" description="Disordered" evidence="1">
    <location>
        <begin position="488"/>
        <end position="575"/>
    </location>
</feature>
<organism evidence="2 3">
    <name type="scientific">Astrephomene gubernaculifera</name>
    <dbReference type="NCBI Taxonomy" id="47775"/>
    <lineage>
        <taxon>Eukaryota</taxon>
        <taxon>Viridiplantae</taxon>
        <taxon>Chlorophyta</taxon>
        <taxon>core chlorophytes</taxon>
        <taxon>Chlorophyceae</taxon>
        <taxon>CS clade</taxon>
        <taxon>Chlamydomonadales</taxon>
        <taxon>Astrephomenaceae</taxon>
        <taxon>Astrephomene</taxon>
    </lineage>
</organism>
<feature type="compositionally biased region" description="Low complexity" evidence="1">
    <location>
        <begin position="534"/>
        <end position="575"/>
    </location>
</feature>
<feature type="region of interest" description="Disordered" evidence="1">
    <location>
        <begin position="81"/>
        <end position="115"/>
    </location>
</feature>
<comment type="caution">
    <text evidence="2">The sequence shown here is derived from an EMBL/GenBank/DDBJ whole genome shotgun (WGS) entry which is preliminary data.</text>
</comment>
<dbReference type="Proteomes" id="UP001054857">
    <property type="component" value="Unassembled WGS sequence"/>
</dbReference>
<sequence length="678" mass="70116">MERCRAGAHAAERHPIGKSLPLNLRLQLRTGSTSLCKQVPQRSSTHGDSFGSRSRCHLCNMPSALKRSEPTLLVAANNGQQQGHGITNNVPSQTSSPGAGGGGPDGDPSTGDSYQIGLDPFTQQLMLSVLTAGAAMAIAACAHQDLASAFRLDGEALTVAIELSAPVLVLLAAVVAPRWAPPFRGSELERLQHNYYMTAQVLQLYLDFGDDSDSDDESDTLTSRSNSSRETNGSGNGTGSSSGRSSKSDENWAGNGGSSGSSSTNGRANASSSASSSSSSSSGAERARVRRRLRLEQTVGWNTISSGLALMQAFTLQPWNEPTPTSVFLPALAGRCAQQLANEFLIRGAGWGLLSGWVAATVSAADADDGILFFSKVFAGPDAAKYAAGLALVAVSLPGALWEARAARNFVRASVVGPVRDAAIFCTGNGVDEPAYCDPKGFAMMAARRPANAAPVADVVTRTRGWRSGPQSSFSSVSSLSSIDTADLRSEDMKPQPVPPKEAATASTATAARVTAPGSPPSHAPTDAQAPSKPDASQNGSSPSSQHPQPPVAAKATAAAEAPPSSSTSTSTSSNPAAAAAAAAPFLPRLGPTLSASSAAFEWDSEDMAVLLRVETLQDKIAFWSSLYYQLLAAFAINGAFLASDCNLFASFTAAWLIRTGPLLLSEMRARTAARAAG</sequence>
<keyword evidence="3" id="KW-1185">Reference proteome</keyword>
<feature type="compositionally biased region" description="Polar residues" evidence="1">
    <location>
        <begin position="81"/>
        <end position="90"/>
    </location>
</feature>
<dbReference type="AlphaFoldDB" id="A0AAD3DJ71"/>